<keyword evidence="6" id="KW-0865">Zymogen</keyword>
<keyword evidence="3" id="KW-0210">Decarboxylase</keyword>
<evidence type="ECO:0000256" key="1">
    <source>
        <dbReference type="ARBA" id="ARBA00022475"/>
    </source>
</evidence>
<evidence type="ECO:0000313" key="12">
    <source>
        <dbReference type="Proteomes" id="UP000002524"/>
    </source>
</evidence>
<keyword evidence="8" id="KW-0456">Lyase</keyword>
<evidence type="ECO:0000256" key="10">
    <source>
        <dbReference type="ARBA" id="ARBA00023317"/>
    </source>
</evidence>
<dbReference type="OrthoDB" id="9790893at2"/>
<accession>Q9RU22</accession>
<evidence type="ECO:0000256" key="2">
    <source>
        <dbReference type="ARBA" id="ARBA00022516"/>
    </source>
</evidence>
<dbReference type="PATRIC" id="fig|243230.17.peg.1777"/>
<evidence type="ECO:0000256" key="6">
    <source>
        <dbReference type="ARBA" id="ARBA00023145"/>
    </source>
</evidence>
<evidence type="ECO:0000256" key="3">
    <source>
        <dbReference type="ARBA" id="ARBA00022793"/>
    </source>
</evidence>
<sequence length="238" mass="24627">MISASGGNVGVRLARYAGPMRLPRRFPLLAALAAGAWYLRAVYRFRDPVRLPPADQSGAGAVLSPADGLVSFVRRIEGGQVNGQNVAELLGTPQRDGWLLGLYVGPLDVHFTYAPVGGTVISAGKRDGTRQGLPLAETARLLAGQPVDLLGSAAVRGNERYSYAVQGEGGQTVTVGLIAPGAGLQAITYLDEGQTVRQGNKAAFLAEGGLVLLALPGSVTPQVSVGERVRGAETVVAC</sequence>
<keyword evidence="5" id="KW-0472">Membrane</keyword>
<dbReference type="EnsemblBacteria" id="AAF11137">
    <property type="protein sequence ID" value="AAF11137"/>
    <property type="gene ID" value="DR_1574"/>
</dbReference>
<dbReference type="KEGG" id="dra:DR_1574"/>
<evidence type="ECO:0000256" key="8">
    <source>
        <dbReference type="ARBA" id="ARBA00023239"/>
    </source>
</evidence>
<evidence type="ECO:0000256" key="5">
    <source>
        <dbReference type="ARBA" id="ARBA00023136"/>
    </source>
</evidence>
<dbReference type="STRING" id="243230.DR_1574"/>
<dbReference type="eggNOG" id="COG0688">
    <property type="taxonomic scope" value="Bacteria"/>
</dbReference>
<dbReference type="InterPro" id="IPR033175">
    <property type="entry name" value="PSD-A"/>
</dbReference>
<keyword evidence="1" id="KW-1003">Cell membrane</keyword>
<dbReference type="PANTHER" id="PTHR35809:SF1">
    <property type="entry name" value="ARCHAETIDYLSERINE DECARBOXYLASE PROENZYME-RELATED"/>
    <property type="match status" value="1"/>
</dbReference>
<dbReference type="HOGENOM" id="CLU_1213202_0_0_0"/>
<evidence type="ECO:0008006" key="13">
    <source>
        <dbReference type="Google" id="ProtNLM"/>
    </source>
</evidence>
<dbReference type="GO" id="GO:0008654">
    <property type="term" value="P:phospholipid biosynthetic process"/>
    <property type="evidence" value="ECO:0007669"/>
    <property type="project" value="UniProtKB-KW"/>
</dbReference>
<keyword evidence="2" id="KW-0444">Lipid biosynthesis</keyword>
<name>Q9RU22_DEIRA</name>
<organism evidence="11 12">
    <name type="scientific">Deinococcus radiodurans (strain ATCC 13939 / DSM 20539 / JCM 16871 / CCUG 27074 / LMG 4051 / NBRC 15346 / NCIMB 9279 / VKM B-1422 / R1)</name>
    <dbReference type="NCBI Taxonomy" id="243230"/>
    <lineage>
        <taxon>Bacteria</taxon>
        <taxon>Thermotogati</taxon>
        <taxon>Deinococcota</taxon>
        <taxon>Deinococci</taxon>
        <taxon>Deinococcales</taxon>
        <taxon>Deinococcaceae</taxon>
        <taxon>Deinococcus</taxon>
    </lineage>
</organism>
<evidence type="ECO:0000313" key="11">
    <source>
        <dbReference type="EMBL" id="AAF11137.1"/>
    </source>
</evidence>
<keyword evidence="9" id="KW-1208">Phospholipid metabolism</keyword>
<evidence type="ECO:0000256" key="7">
    <source>
        <dbReference type="ARBA" id="ARBA00023209"/>
    </source>
</evidence>
<dbReference type="PaxDb" id="243230-DR_1574"/>
<dbReference type="InterPro" id="IPR003817">
    <property type="entry name" value="PS_Dcarbxylase"/>
</dbReference>
<dbReference type="PANTHER" id="PTHR35809">
    <property type="entry name" value="ARCHAETIDYLSERINE DECARBOXYLASE PROENZYME-RELATED"/>
    <property type="match status" value="1"/>
</dbReference>
<proteinExistence type="predicted"/>
<dbReference type="EMBL" id="AE000513">
    <property type="protein sequence ID" value="AAF11137.1"/>
    <property type="molecule type" value="Genomic_DNA"/>
</dbReference>
<dbReference type="InParanoid" id="Q9RU22"/>
<dbReference type="Pfam" id="PF02666">
    <property type="entry name" value="PS_Dcarbxylase"/>
    <property type="match status" value="1"/>
</dbReference>
<keyword evidence="4" id="KW-0443">Lipid metabolism</keyword>
<dbReference type="AlphaFoldDB" id="Q9RU22"/>
<keyword evidence="10" id="KW-0670">Pyruvate</keyword>
<evidence type="ECO:0000256" key="4">
    <source>
        <dbReference type="ARBA" id="ARBA00023098"/>
    </source>
</evidence>
<evidence type="ECO:0000256" key="9">
    <source>
        <dbReference type="ARBA" id="ARBA00023264"/>
    </source>
</evidence>
<keyword evidence="7" id="KW-0594">Phospholipid biosynthesis</keyword>
<dbReference type="GO" id="GO:0004609">
    <property type="term" value="F:phosphatidylserine decarboxylase activity"/>
    <property type="evidence" value="ECO:0007669"/>
    <property type="project" value="InterPro"/>
</dbReference>
<reference evidence="11 12" key="1">
    <citation type="journal article" date="1999" name="Science">
        <title>Genome sequence of the radioresistant bacterium Deinococcus radiodurans R1.</title>
        <authorList>
            <person name="White O."/>
            <person name="Eisen J.A."/>
            <person name="Heidelberg J.F."/>
            <person name="Hickey E.K."/>
            <person name="Peterson J.D."/>
            <person name="Dodson R.J."/>
            <person name="Haft D.H."/>
            <person name="Gwinn M.L."/>
            <person name="Nelson W.C."/>
            <person name="Richardson D.L."/>
            <person name="Moffat K.S."/>
            <person name="Qin H."/>
            <person name="Jiang L."/>
            <person name="Pamphile W."/>
            <person name="Crosby M."/>
            <person name="Shen M."/>
            <person name="Vamathevan J.J."/>
            <person name="Lam P."/>
            <person name="McDonald L."/>
            <person name="Utterback T."/>
            <person name="Zalewski C."/>
            <person name="Makarova K.S."/>
            <person name="Aravind L."/>
            <person name="Daly M.J."/>
            <person name="Minton K.W."/>
            <person name="Fleischmann R.D."/>
            <person name="Ketchum K.A."/>
            <person name="Nelson K.E."/>
            <person name="Salzberg S."/>
            <person name="Smith H.O."/>
            <person name="Venter J.C."/>
            <person name="Fraser C.M."/>
        </authorList>
    </citation>
    <scope>NUCLEOTIDE SEQUENCE [LARGE SCALE GENOMIC DNA]</scope>
    <source>
        <strain evidence="12">ATCC 13939 / DSM 20539 / JCM 16871 / LMG 4051 / NBRC 15346 / NCIMB 9279 / R1 / VKM B-1422</strain>
    </source>
</reference>
<protein>
    <recommendedName>
        <fullName evidence="13">Phosphatidylserine decarboxylase</fullName>
    </recommendedName>
</protein>
<dbReference type="PIR" id="C75379">
    <property type="entry name" value="C75379"/>
</dbReference>
<keyword evidence="12" id="KW-1185">Reference proteome</keyword>
<gene>
    <name evidence="11" type="ordered locus">DR_1574</name>
</gene>
<dbReference type="Proteomes" id="UP000002524">
    <property type="component" value="Chromosome 1"/>
</dbReference>